<comment type="caution">
    <text evidence="1">The sequence shown here is derived from an EMBL/GenBank/DDBJ whole genome shotgun (WGS) entry which is preliminary data.</text>
</comment>
<protein>
    <submittedName>
        <fullName evidence="1">Uncharacterized protein</fullName>
    </submittedName>
</protein>
<sequence length="81" mass="8320">MELGENAVAMTGASLGGEGRLMVTYLDGRMEVRDAATGGAVGGFRGVNLSALTRPDGSVLLAVINPPSGEIRLYRLEPTSG</sequence>
<proteinExistence type="predicted"/>
<reference evidence="1 2" key="1">
    <citation type="submission" date="2021-08" db="EMBL/GenBank/DDBJ databases">
        <title>WGS of actinomycetes from Thailand.</title>
        <authorList>
            <person name="Thawai C."/>
        </authorList>
    </citation>
    <scope>NUCLEOTIDE SEQUENCE [LARGE SCALE GENOMIC DNA]</scope>
    <source>
        <strain evidence="1 2">PLK6-54</strain>
    </source>
</reference>
<dbReference type="Proteomes" id="UP000778578">
    <property type="component" value="Unassembled WGS sequence"/>
</dbReference>
<dbReference type="EMBL" id="JAINZZ010000061">
    <property type="protein sequence ID" value="MBY8882039.1"/>
    <property type="molecule type" value="Genomic_DNA"/>
</dbReference>
<keyword evidence="2" id="KW-1185">Reference proteome</keyword>
<organism evidence="1 2">
    <name type="scientific">Actinacidiphila acidipaludis</name>
    <dbReference type="NCBI Taxonomy" id="2873382"/>
    <lineage>
        <taxon>Bacteria</taxon>
        <taxon>Bacillati</taxon>
        <taxon>Actinomycetota</taxon>
        <taxon>Actinomycetes</taxon>
        <taxon>Kitasatosporales</taxon>
        <taxon>Streptomycetaceae</taxon>
        <taxon>Actinacidiphila</taxon>
    </lineage>
</organism>
<evidence type="ECO:0000313" key="2">
    <source>
        <dbReference type="Proteomes" id="UP000778578"/>
    </source>
</evidence>
<accession>A0ABS7QFU9</accession>
<evidence type="ECO:0000313" key="1">
    <source>
        <dbReference type="EMBL" id="MBY8882039.1"/>
    </source>
</evidence>
<dbReference type="RefSeq" id="WP_222968184.1">
    <property type="nucleotide sequence ID" value="NZ_JAINZZ010000061.1"/>
</dbReference>
<name>A0ABS7QFU9_9ACTN</name>
<gene>
    <name evidence="1" type="ORF">K7862_31045</name>
</gene>